<comment type="catalytic activity">
    <reaction evidence="5">
        <text>diphthine-[translation elongation factor 2] + NH4(+) + ATP = diphthamide-[translation elongation factor 2] + AMP + diphosphate + H(+)</text>
        <dbReference type="Rhea" id="RHEA:19753"/>
        <dbReference type="Rhea" id="RHEA-COMP:10172"/>
        <dbReference type="Rhea" id="RHEA-COMP:10174"/>
        <dbReference type="ChEBI" id="CHEBI:15378"/>
        <dbReference type="ChEBI" id="CHEBI:16692"/>
        <dbReference type="ChEBI" id="CHEBI:28938"/>
        <dbReference type="ChEBI" id="CHEBI:30616"/>
        <dbReference type="ChEBI" id="CHEBI:33019"/>
        <dbReference type="ChEBI" id="CHEBI:82696"/>
        <dbReference type="ChEBI" id="CHEBI:456215"/>
        <dbReference type="EC" id="6.3.1.14"/>
    </reaction>
</comment>
<feature type="domain" description="Diphthamide synthase" evidence="6">
    <location>
        <begin position="1"/>
        <end position="233"/>
    </location>
</feature>
<evidence type="ECO:0000313" key="7">
    <source>
        <dbReference type="EMBL" id="MBX04069.1"/>
    </source>
</evidence>
<organism evidence="7">
    <name type="scientific">Rhizophora mucronata</name>
    <name type="common">Asiatic mangrove</name>
    <dbReference type="NCBI Taxonomy" id="61149"/>
    <lineage>
        <taxon>Eukaryota</taxon>
        <taxon>Viridiplantae</taxon>
        <taxon>Streptophyta</taxon>
        <taxon>Embryophyta</taxon>
        <taxon>Tracheophyta</taxon>
        <taxon>Spermatophyta</taxon>
        <taxon>Magnoliopsida</taxon>
        <taxon>eudicotyledons</taxon>
        <taxon>Gunneridae</taxon>
        <taxon>Pentapetalae</taxon>
        <taxon>rosids</taxon>
        <taxon>fabids</taxon>
        <taxon>Malpighiales</taxon>
        <taxon>Rhizophoraceae</taxon>
        <taxon>Rhizophora</taxon>
    </lineage>
</organism>
<evidence type="ECO:0000259" key="6">
    <source>
        <dbReference type="Pfam" id="PF01902"/>
    </source>
</evidence>
<dbReference type="FunFam" id="3.40.50.620:FF:000069">
    <property type="entry name" value="diphthine--ammonia ligase"/>
    <property type="match status" value="1"/>
</dbReference>
<proteinExistence type="predicted"/>
<evidence type="ECO:0000256" key="2">
    <source>
        <dbReference type="ARBA" id="ARBA00018426"/>
    </source>
</evidence>
<dbReference type="GO" id="GO:0017183">
    <property type="term" value="P:protein histidyl modification to diphthamide"/>
    <property type="evidence" value="ECO:0007669"/>
    <property type="project" value="TreeGrafter"/>
</dbReference>
<dbReference type="Pfam" id="PF01042">
    <property type="entry name" value="Ribonuc_L-PSP"/>
    <property type="match status" value="2"/>
</dbReference>
<evidence type="ECO:0000256" key="4">
    <source>
        <dbReference type="ARBA" id="ARBA00031552"/>
    </source>
</evidence>
<dbReference type="InterPro" id="IPR002761">
    <property type="entry name" value="Diphthami_syn_dom"/>
</dbReference>
<evidence type="ECO:0000256" key="5">
    <source>
        <dbReference type="ARBA" id="ARBA00048108"/>
    </source>
</evidence>
<dbReference type="PANTHER" id="PTHR12196">
    <property type="entry name" value="DOMAIN OF UNKNOWN FUNCTION 71 DUF71 -CONTAINING PROTEIN"/>
    <property type="match status" value="1"/>
</dbReference>
<dbReference type="CDD" id="cd06156">
    <property type="entry name" value="eu_AANH_C_2"/>
    <property type="match status" value="1"/>
</dbReference>
<dbReference type="SUPFAM" id="SSF52402">
    <property type="entry name" value="Adenine nucleotide alpha hydrolases-like"/>
    <property type="match status" value="1"/>
</dbReference>
<dbReference type="Gene3D" id="3.30.1330.40">
    <property type="entry name" value="RutC-like"/>
    <property type="match status" value="2"/>
</dbReference>
<evidence type="ECO:0000256" key="3">
    <source>
        <dbReference type="ARBA" id="ARBA00029814"/>
    </source>
</evidence>
<dbReference type="InterPro" id="IPR014729">
    <property type="entry name" value="Rossmann-like_a/b/a_fold"/>
</dbReference>
<accession>A0A2P2KEC3</accession>
<dbReference type="CDD" id="cd01994">
    <property type="entry name" value="AANH_PF0828-like"/>
    <property type="match status" value="1"/>
</dbReference>
<evidence type="ECO:0000256" key="1">
    <source>
        <dbReference type="ARBA" id="ARBA00012089"/>
    </source>
</evidence>
<dbReference type="InterPro" id="IPR030662">
    <property type="entry name" value="DPH6/MJ0570"/>
</dbReference>
<sequence length="733" mass="80486">MKVVALVSGGKDSCYAMMKCVRYGHEIVALANLMPADDLVDELDSYMYQTVGHQIIVGYAECMGLPLFRRRIQGSARHQNFSYRTTVGDEVEDMFVLLSEVKRQMPDVSAVSSGAIASDYQRLRVESVCSRLGLVSLAYLWKQDQSLLLQEMITNGIVAITVKVAALGLDPAKHLGKEIAFLKSHLHKLKELYGVNVCGEGGEYETLTLDCPLFVNARIVLDEFQIVLHSSNSIAPVGIIHPSAFHLEKKEEFITNDKSNDVRGEIMGSVFEVQGECPQSETSTAEITDLDGVMQNSICISKSYINTFSICCWLQNTCKTAGGLDEDLNIVLRQIESQLAGYGLSWKHVLYIHLYIADMNDFTRANEIYVKYITQEKCPSGVPSRSTVELPLLQAGLGKAYVEVLVANEQSKNVLHVQSISSWAPSCIGPYSQATLHKGILHMAGQLGLDPPTMTLCKGGSTAEMEQALENCEAVATCFDCSISTSAILFAVYCSSSIPLSERQEIQDKHNSVVNRMRLLQPEKPNKCGDPIFLYVLVPALPKSAFVEVKPLLFVPKDVELANGTVQNPSPSVAASCWGFQQESWHDSCLQKCVVSGTLCAVLLSITNENLATICSESVSADKNDEGHQNSIQKGHVEKVSKFCIYLLDRVITDNGFSWEDTVNLRVYLPTSLNTTVETLSVMYKIAFNELAEIGQRVRTGTELIVNVVPVLGAGRAAASMDDVITCELLAQK</sequence>
<dbReference type="EC" id="6.3.1.14" evidence="1"/>
<protein>
    <recommendedName>
        <fullName evidence="2">Diphthine--ammonia ligase</fullName>
        <ecNumber evidence="1">6.3.1.14</ecNumber>
    </recommendedName>
    <alternativeName>
        <fullName evidence="3">Diphthamide synthase</fullName>
    </alternativeName>
    <alternativeName>
        <fullName evidence="4">Diphthamide synthetase</fullName>
    </alternativeName>
</protein>
<dbReference type="Gene3D" id="3.90.1490.10">
    <property type="entry name" value="putative n-type atp pyrophosphatase, domain 2"/>
    <property type="match status" value="1"/>
</dbReference>
<dbReference type="FunFam" id="3.90.1490.10:FF:000002">
    <property type="entry name" value="Diphthine--ammonia ligase"/>
    <property type="match status" value="1"/>
</dbReference>
<reference evidence="7" key="1">
    <citation type="submission" date="2018-02" db="EMBL/GenBank/DDBJ databases">
        <title>Rhizophora mucronata_Transcriptome.</title>
        <authorList>
            <person name="Meera S.P."/>
            <person name="Sreeshan A."/>
            <person name="Augustine A."/>
        </authorList>
    </citation>
    <scope>NUCLEOTIDE SEQUENCE</scope>
    <source>
        <tissue evidence="7">Leaf</tissue>
    </source>
</reference>
<dbReference type="Pfam" id="PF01902">
    <property type="entry name" value="Diphthami_syn_2"/>
    <property type="match status" value="1"/>
</dbReference>
<dbReference type="GO" id="GO:0017178">
    <property type="term" value="F:diphthine-ammonia ligase activity"/>
    <property type="evidence" value="ECO:0007669"/>
    <property type="project" value="UniProtKB-EC"/>
</dbReference>
<dbReference type="InterPro" id="IPR006175">
    <property type="entry name" value="YjgF/YER057c/UK114"/>
</dbReference>
<dbReference type="AlphaFoldDB" id="A0A2P2KEC3"/>
<dbReference type="InterPro" id="IPR035959">
    <property type="entry name" value="RutC-like_sf"/>
</dbReference>
<dbReference type="NCBIfam" id="TIGR00290">
    <property type="entry name" value="MJ0570_dom"/>
    <property type="match status" value="1"/>
</dbReference>
<dbReference type="Gene3D" id="3.40.50.620">
    <property type="entry name" value="HUPs"/>
    <property type="match status" value="1"/>
</dbReference>
<dbReference type="EMBL" id="GGEC01023585">
    <property type="protein sequence ID" value="MBX04069.1"/>
    <property type="molecule type" value="Transcribed_RNA"/>
</dbReference>
<dbReference type="SUPFAM" id="SSF55298">
    <property type="entry name" value="YjgF-like"/>
    <property type="match status" value="2"/>
</dbReference>
<dbReference type="FunFam" id="3.30.1330.40:FF:000016">
    <property type="entry name" value="Endoribonuclease"/>
    <property type="match status" value="1"/>
</dbReference>
<name>A0A2P2KEC3_RHIMU</name>
<dbReference type="PANTHER" id="PTHR12196:SF2">
    <property type="entry name" value="DIPHTHINE--AMMONIA LIGASE"/>
    <property type="match status" value="1"/>
</dbReference>